<dbReference type="EMBL" id="CP020809">
    <property type="protein sequence ID" value="ART72909.1"/>
    <property type="molecule type" value="Genomic_DNA"/>
</dbReference>
<evidence type="ECO:0000256" key="4">
    <source>
        <dbReference type="ARBA" id="ARBA00022692"/>
    </source>
</evidence>
<dbReference type="InterPro" id="IPR014729">
    <property type="entry name" value="Rossmann-like_a/b/a_fold"/>
</dbReference>
<organism evidence="10 11">
    <name type="scientific">Mycobacterium dioxanotrophicus</name>
    <dbReference type="NCBI Taxonomy" id="482462"/>
    <lineage>
        <taxon>Bacteria</taxon>
        <taxon>Bacillati</taxon>
        <taxon>Actinomycetota</taxon>
        <taxon>Actinomycetes</taxon>
        <taxon>Mycobacteriales</taxon>
        <taxon>Mycobacteriaceae</taxon>
        <taxon>Mycobacterium</taxon>
    </lineage>
</organism>
<keyword evidence="11" id="KW-1185">Reference proteome</keyword>
<dbReference type="OrthoDB" id="5297508at2"/>
<keyword evidence="7 8" id="KW-0472">Membrane</keyword>
<keyword evidence="6 8" id="KW-1133">Transmembrane helix</keyword>
<evidence type="ECO:0000256" key="5">
    <source>
        <dbReference type="ARBA" id="ARBA00022970"/>
    </source>
</evidence>
<evidence type="ECO:0000256" key="2">
    <source>
        <dbReference type="ARBA" id="ARBA00008583"/>
    </source>
</evidence>
<evidence type="ECO:0000256" key="7">
    <source>
        <dbReference type="ARBA" id="ARBA00023136"/>
    </source>
</evidence>
<accession>A0A1Y0CCB1</accession>
<protein>
    <submittedName>
        <fullName evidence="10">Amino acid permease</fullName>
    </submittedName>
</protein>
<comment type="subcellular location">
    <subcellularLocation>
        <location evidence="1">Membrane</location>
        <topology evidence="1">Multi-pass membrane protein</topology>
    </subcellularLocation>
</comment>
<evidence type="ECO:0000256" key="6">
    <source>
        <dbReference type="ARBA" id="ARBA00022989"/>
    </source>
</evidence>
<feature type="transmembrane region" description="Helical" evidence="8">
    <location>
        <begin position="283"/>
        <end position="308"/>
    </location>
</feature>
<sequence>MGTSPGLHKGLSDRQLRMIAIGGVIGAGLFVGSGVVIHATGPAAFIPYALCGFLVIMVMRMLAEMAVANPSTGSFADYARNALGPWAGFSVGWLYWYFWVIIVGFEAIAGAKIVQYWLPEIPLWLCSLILLTAMTLTNLFSVSSFGEFEFWFAGIKVAAIVLFLAIGGAYVLGIWPHKSMDFSNLTAHGGFLPNGGWAITAAIVTVIFSMTGAEVATIAAAESHNPERAVAKAANSVIARIAIFYVGSMFLLVTIVPWNDKSIAASPYVAAFSDMGLPYADHIMNAVVLTAVLSCLNSGMYTASRMLFVLAARREAPQQLVRVTRRGVPAVAIMASSIVGFLCVIAAAISPDTVFEFLLNSSGAVILFVYCLIGISQVILRYRDGSAHLKVKMWLFPVLSIGTVLAIMAILAQMGIRADSRSQLVLSLLSWAVVIVLYFINRWAINRRPHVESAIPETPATRVLVLANETAASDELIAELRDIKAARTAKYLVVVPDSPIETGAAATHGPLDVWEATQQAAQDRLDHTVGVLRSADLDADGIHGDFRPLRALANAVDTFRPDQIVIATLPPEQSVWHRFDVVDRARSDYPAIPVTHVVATPASSEEFQQ</sequence>
<dbReference type="KEGG" id="mdx:BTO20_34025"/>
<feature type="transmembrane region" description="Helical" evidence="8">
    <location>
        <begin position="121"/>
        <end position="141"/>
    </location>
</feature>
<evidence type="ECO:0000256" key="8">
    <source>
        <dbReference type="SAM" id="Phobius"/>
    </source>
</evidence>
<keyword evidence="4 8" id="KW-0812">Transmembrane</keyword>
<feature type="transmembrane region" description="Helical" evidence="8">
    <location>
        <begin position="394"/>
        <end position="416"/>
    </location>
</feature>
<feature type="transmembrane region" description="Helical" evidence="8">
    <location>
        <begin position="237"/>
        <end position="258"/>
    </location>
</feature>
<dbReference type="Pfam" id="PF00324">
    <property type="entry name" value="AA_permease"/>
    <property type="match status" value="1"/>
</dbReference>
<dbReference type="GO" id="GO:0016020">
    <property type="term" value="C:membrane"/>
    <property type="evidence" value="ECO:0007669"/>
    <property type="project" value="UniProtKB-SubCell"/>
</dbReference>
<dbReference type="SUPFAM" id="SSF52402">
    <property type="entry name" value="Adenine nucleotide alpha hydrolases-like"/>
    <property type="match status" value="1"/>
</dbReference>
<dbReference type="Gene3D" id="1.20.1740.10">
    <property type="entry name" value="Amino acid/polyamine transporter I"/>
    <property type="match status" value="1"/>
</dbReference>
<feature type="transmembrane region" description="Helical" evidence="8">
    <location>
        <begin position="422"/>
        <end position="440"/>
    </location>
</feature>
<gene>
    <name evidence="10" type="ORF">BTO20_34025</name>
</gene>
<evidence type="ECO:0000313" key="11">
    <source>
        <dbReference type="Proteomes" id="UP000195331"/>
    </source>
</evidence>
<dbReference type="Gene3D" id="3.40.50.620">
    <property type="entry name" value="HUPs"/>
    <property type="match status" value="1"/>
</dbReference>
<evidence type="ECO:0000259" key="9">
    <source>
        <dbReference type="Pfam" id="PF00324"/>
    </source>
</evidence>
<feature type="transmembrane region" description="Helical" evidence="8">
    <location>
        <begin position="328"/>
        <end position="349"/>
    </location>
</feature>
<feature type="domain" description="Amino acid permease/ SLC12A" evidence="9">
    <location>
        <begin position="17"/>
        <end position="448"/>
    </location>
</feature>
<feature type="transmembrane region" description="Helical" evidence="8">
    <location>
        <begin position="153"/>
        <end position="175"/>
    </location>
</feature>
<evidence type="ECO:0000256" key="3">
    <source>
        <dbReference type="ARBA" id="ARBA00022448"/>
    </source>
</evidence>
<dbReference type="FunFam" id="1.20.1740.10:FF:000001">
    <property type="entry name" value="Amino acid permease"/>
    <property type="match status" value="1"/>
</dbReference>
<dbReference type="PANTHER" id="PTHR43495:SF5">
    <property type="entry name" value="GAMMA-AMINOBUTYRIC ACID PERMEASE"/>
    <property type="match status" value="1"/>
</dbReference>
<dbReference type="PROSITE" id="PS00218">
    <property type="entry name" value="AMINO_ACID_PERMEASE_1"/>
    <property type="match status" value="1"/>
</dbReference>
<feature type="transmembrane region" description="Helical" evidence="8">
    <location>
        <begin position="361"/>
        <end position="382"/>
    </location>
</feature>
<dbReference type="AlphaFoldDB" id="A0A1Y0CCB1"/>
<feature type="transmembrane region" description="Helical" evidence="8">
    <location>
        <begin position="83"/>
        <end position="109"/>
    </location>
</feature>
<dbReference type="Proteomes" id="UP000195331">
    <property type="component" value="Chromosome"/>
</dbReference>
<dbReference type="GO" id="GO:0006865">
    <property type="term" value="P:amino acid transport"/>
    <property type="evidence" value="ECO:0007669"/>
    <property type="project" value="UniProtKB-KW"/>
</dbReference>
<feature type="transmembrane region" description="Helical" evidence="8">
    <location>
        <begin position="18"/>
        <end position="39"/>
    </location>
</feature>
<reference evidence="10 11" key="1">
    <citation type="submission" date="2017-04" db="EMBL/GenBank/DDBJ databases">
        <title>Whole Genome Sequence of 1,4-Dioxane Degrading Bacterium Mycobacterium dioxanotrophicus PH-06.</title>
        <authorList>
            <person name="He Y."/>
        </authorList>
    </citation>
    <scope>NUCLEOTIDE SEQUENCE [LARGE SCALE GENOMIC DNA]</scope>
    <source>
        <strain evidence="10 11">PH-06</strain>
    </source>
</reference>
<evidence type="ECO:0000256" key="1">
    <source>
        <dbReference type="ARBA" id="ARBA00004141"/>
    </source>
</evidence>
<dbReference type="PANTHER" id="PTHR43495">
    <property type="entry name" value="GABA PERMEASE"/>
    <property type="match status" value="1"/>
</dbReference>
<dbReference type="InterPro" id="IPR004840">
    <property type="entry name" value="Amino_acid_permease_CS"/>
</dbReference>
<dbReference type="RefSeq" id="WP_087080635.1">
    <property type="nucleotide sequence ID" value="NZ_CP020809.1"/>
</dbReference>
<dbReference type="InterPro" id="IPR004841">
    <property type="entry name" value="AA-permease/SLC12A_dom"/>
</dbReference>
<keyword evidence="5" id="KW-0029">Amino-acid transport</keyword>
<proteinExistence type="inferred from homology"/>
<comment type="similarity">
    <text evidence="2">Belongs to the amino acid-polyamine-organocation (APC) superfamily. Amino acid transporter (AAT) (TC 2.A.3.1) family.</text>
</comment>
<feature type="transmembrane region" description="Helical" evidence="8">
    <location>
        <begin position="45"/>
        <end position="63"/>
    </location>
</feature>
<keyword evidence="3" id="KW-0813">Transport</keyword>
<name>A0A1Y0CCB1_9MYCO</name>
<evidence type="ECO:0000313" key="10">
    <source>
        <dbReference type="EMBL" id="ART72909.1"/>
    </source>
</evidence>
<dbReference type="GO" id="GO:0055085">
    <property type="term" value="P:transmembrane transport"/>
    <property type="evidence" value="ECO:0007669"/>
    <property type="project" value="InterPro"/>
</dbReference>